<evidence type="ECO:0000313" key="2">
    <source>
        <dbReference type="Proteomes" id="UP001054252"/>
    </source>
</evidence>
<reference evidence="1 2" key="1">
    <citation type="journal article" date="2021" name="Commun. Biol.">
        <title>The genome of Shorea leprosula (Dipterocarpaceae) highlights the ecological relevance of drought in aseasonal tropical rainforests.</title>
        <authorList>
            <person name="Ng K.K.S."/>
            <person name="Kobayashi M.J."/>
            <person name="Fawcett J.A."/>
            <person name="Hatakeyama M."/>
            <person name="Paape T."/>
            <person name="Ng C.H."/>
            <person name="Ang C.C."/>
            <person name="Tnah L.H."/>
            <person name="Lee C.T."/>
            <person name="Nishiyama T."/>
            <person name="Sese J."/>
            <person name="O'Brien M.J."/>
            <person name="Copetti D."/>
            <person name="Mohd Noor M.I."/>
            <person name="Ong R.C."/>
            <person name="Putra M."/>
            <person name="Sireger I.Z."/>
            <person name="Indrioko S."/>
            <person name="Kosugi Y."/>
            <person name="Izuno A."/>
            <person name="Isagi Y."/>
            <person name="Lee S.L."/>
            <person name="Shimizu K.K."/>
        </authorList>
    </citation>
    <scope>NUCLEOTIDE SEQUENCE [LARGE SCALE GENOMIC DNA]</scope>
    <source>
        <strain evidence="1">214</strain>
    </source>
</reference>
<dbReference type="EMBL" id="BPVZ01000025">
    <property type="protein sequence ID" value="GKV06570.1"/>
    <property type="molecule type" value="Genomic_DNA"/>
</dbReference>
<sequence>MRPDPGVALKAGTPVEEVNPLLTVKILWKWFLS</sequence>
<gene>
    <name evidence="1" type="ORF">SLEP1_g18445</name>
</gene>
<name>A0AAV5J6F0_9ROSI</name>
<dbReference type="Proteomes" id="UP001054252">
    <property type="component" value="Unassembled WGS sequence"/>
</dbReference>
<evidence type="ECO:0000313" key="1">
    <source>
        <dbReference type="EMBL" id="GKV06570.1"/>
    </source>
</evidence>
<dbReference type="AlphaFoldDB" id="A0AAV5J6F0"/>
<comment type="caution">
    <text evidence="1">The sequence shown here is derived from an EMBL/GenBank/DDBJ whole genome shotgun (WGS) entry which is preliminary data.</text>
</comment>
<proteinExistence type="predicted"/>
<protein>
    <submittedName>
        <fullName evidence="1">Uncharacterized protein</fullName>
    </submittedName>
</protein>
<organism evidence="1 2">
    <name type="scientific">Rubroshorea leprosula</name>
    <dbReference type="NCBI Taxonomy" id="152421"/>
    <lineage>
        <taxon>Eukaryota</taxon>
        <taxon>Viridiplantae</taxon>
        <taxon>Streptophyta</taxon>
        <taxon>Embryophyta</taxon>
        <taxon>Tracheophyta</taxon>
        <taxon>Spermatophyta</taxon>
        <taxon>Magnoliopsida</taxon>
        <taxon>eudicotyledons</taxon>
        <taxon>Gunneridae</taxon>
        <taxon>Pentapetalae</taxon>
        <taxon>rosids</taxon>
        <taxon>malvids</taxon>
        <taxon>Malvales</taxon>
        <taxon>Dipterocarpaceae</taxon>
        <taxon>Rubroshorea</taxon>
    </lineage>
</organism>
<keyword evidence="2" id="KW-1185">Reference proteome</keyword>
<accession>A0AAV5J6F0</accession>